<keyword evidence="4" id="KW-1185">Reference proteome</keyword>
<evidence type="ECO:0000259" key="2">
    <source>
        <dbReference type="PROSITE" id="PS50110"/>
    </source>
</evidence>
<feature type="modified residue" description="4-aspartylphosphate" evidence="1">
    <location>
        <position position="60"/>
    </location>
</feature>
<proteinExistence type="predicted"/>
<gene>
    <name evidence="3" type="ORF">FHS97_000780</name>
</gene>
<dbReference type="InterPro" id="IPR011006">
    <property type="entry name" value="CheY-like_superfamily"/>
</dbReference>
<dbReference type="EMBL" id="JACIJN010000002">
    <property type="protein sequence ID" value="MBB5724872.1"/>
    <property type="molecule type" value="Genomic_DNA"/>
</dbReference>
<protein>
    <submittedName>
        <fullName evidence="3">DNA-binding NtrC family response regulator</fullName>
    </submittedName>
</protein>
<name>A0ABR6N4X9_9SPHN</name>
<organism evidence="3 4">
    <name type="scientific">Sphingomonas endophytica</name>
    <dbReference type="NCBI Taxonomy" id="869719"/>
    <lineage>
        <taxon>Bacteria</taxon>
        <taxon>Pseudomonadati</taxon>
        <taxon>Pseudomonadota</taxon>
        <taxon>Alphaproteobacteria</taxon>
        <taxon>Sphingomonadales</taxon>
        <taxon>Sphingomonadaceae</taxon>
        <taxon>Sphingomonas</taxon>
    </lineage>
</organism>
<comment type="caution">
    <text evidence="3">The sequence shown here is derived from an EMBL/GenBank/DDBJ whole genome shotgun (WGS) entry which is preliminary data.</text>
</comment>
<dbReference type="SUPFAM" id="SSF52172">
    <property type="entry name" value="CheY-like"/>
    <property type="match status" value="1"/>
</dbReference>
<sequence>MTDRANTDVLLVEDELFIALDLQETIEEAGFRVVGPCATVVEAEAAIERHAGRFAAAVLDVRLADGTVFPAADRLHAAGVPLLFHSGHADDAALRLRYPSATVCPKPSAPDALARALRGCAAARGGARRRSA</sequence>
<dbReference type="Gene3D" id="3.40.50.2300">
    <property type="match status" value="1"/>
</dbReference>
<evidence type="ECO:0000313" key="3">
    <source>
        <dbReference type="EMBL" id="MBB5724872.1"/>
    </source>
</evidence>
<accession>A0ABR6N4X9</accession>
<dbReference type="Proteomes" id="UP000560131">
    <property type="component" value="Unassembled WGS sequence"/>
</dbReference>
<dbReference type="PROSITE" id="PS50110">
    <property type="entry name" value="RESPONSE_REGULATORY"/>
    <property type="match status" value="1"/>
</dbReference>
<feature type="domain" description="Response regulatory" evidence="2">
    <location>
        <begin position="8"/>
        <end position="121"/>
    </location>
</feature>
<dbReference type="SMART" id="SM00448">
    <property type="entry name" value="REC"/>
    <property type="match status" value="1"/>
</dbReference>
<dbReference type="GO" id="GO:0003677">
    <property type="term" value="F:DNA binding"/>
    <property type="evidence" value="ECO:0007669"/>
    <property type="project" value="UniProtKB-KW"/>
</dbReference>
<evidence type="ECO:0000256" key="1">
    <source>
        <dbReference type="PROSITE-ProRule" id="PRU00169"/>
    </source>
</evidence>
<evidence type="ECO:0000313" key="4">
    <source>
        <dbReference type="Proteomes" id="UP000560131"/>
    </source>
</evidence>
<dbReference type="RefSeq" id="WP_343053360.1">
    <property type="nucleotide sequence ID" value="NZ_BAABAR010000007.1"/>
</dbReference>
<keyword evidence="3" id="KW-0238">DNA-binding</keyword>
<keyword evidence="1" id="KW-0597">Phosphoprotein</keyword>
<reference evidence="3 4" key="1">
    <citation type="submission" date="2020-08" db="EMBL/GenBank/DDBJ databases">
        <title>Genomic Encyclopedia of Type Strains, Phase IV (KMG-IV): sequencing the most valuable type-strain genomes for metagenomic binning, comparative biology and taxonomic classification.</title>
        <authorList>
            <person name="Goeker M."/>
        </authorList>
    </citation>
    <scope>NUCLEOTIDE SEQUENCE [LARGE SCALE GENOMIC DNA]</scope>
    <source>
        <strain evidence="3 4">DSM 101535</strain>
    </source>
</reference>
<dbReference type="InterPro" id="IPR001789">
    <property type="entry name" value="Sig_transdc_resp-reg_receiver"/>
</dbReference>